<evidence type="ECO:0000313" key="6">
    <source>
        <dbReference type="Proteomes" id="UP001153328"/>
    </source>
</evidence>
<comment type="caution">
    <text evidence="5">The sequence shown here is derived from an EMBL/GenBank/DDBJ whole genome shotgun (WGS) entry which is preliminary data.</text>
</comment>
<feature type="domain" description="HTH marR-type" evidence="4">
    <location>
        <begin position="26"/>
        <end position="159"/>
    </location>
</feature>
<name>A0A9W4MLC8_9ACTN</name>
<dbReference type="InterPro" id="IPR036390">
    <property type="entry name" value="WH_DNA-bd_sf"/>
</dbReference>
<evidence type="ECO:0000256" key="1">
    <source>
        <dbReference type="ARBA" id="ARBA00023015"/>
    </source>
</evidence>
<dbReference type="InterPro" id="IPR000835">
    <property type="entry name" value="HTH_MarR-typ"/>
</dbReference>
<evidence type="ECO:0000256" key="3">
    <source>
        <dbReference type="ARBA" id="ARBA00023163"/>
    </source>
</evidence>
<dbReference type="PROSITE" id="PS50995">
    <property type="entry name" value="HTH_MARR_2"/>
    <property type="match status" value="1"/>
</dbReference>
<keyword evidence="3" id="KW-0804">Transcription</keyword>
<dbReference type="PANTHER" id="PTHR33164">
    <property type="entry name" value="TRANSCRIPTIONAL REGULATOR, MARR FAMILY"/>
    <property type="match status" value="1"/>
</dbReference>
<dbReference type="InterPro" id="IPR023187">
    <property type="entry name" value="Tscrpt_reg_MarR-type_CS"/>
</dbReference>
<dbReference type="GO" id="GO:0003700">
    <property type="term" value="F:DNA-binding transcription factor activity"/>
    <property type="evidence" value="ECO:0007669"/>
    <property type="project" value="InterPro"/>
</dbReference>
<dbReference type="PANTHER" id="PTHR33164:SF94">
    <property type="entry name" value="TRANSCRIPTIONAL REGULATORY PROTEIN-RELATED"/>
    <property type="match status" value="1"/>
</dbReference>
<dbReference type="InterPro" id="IPR039422">
    <property type="entry name" value="MarR/SlyA-like"/>
</dbReference>
<sequence length="170" mass="18309">MHLSRANRIPQKLIPWNLKELSVSYATEVFIDLVRVETRLYNALNSGLKAELGLGLGQFEFMEIIGRVPGCRVLDIAREVAITVGAASKGVDRLEAAGWCVRSAHPQDRRSSVLGLTPEGAALLDRARPAVERRAAALTAGVPRGELDAMAATLAALRTALERRSPAGTE</sequence>
<dbReference type="AlphaFoldDB" id="A0A9W4MLC8"/>
<keyword evidence="2" id="KW-0238">DNA-binding</keyword>
<dbReference type="GO" id="GO:0006950">
    <property type="term" value="P:response to stress"/>
    <property type="evidence" value="ECO:0007669"/>
    <property type="project" value="TreeGrafter"/>
</dbReference>
<dbReference type="SMART" id="SM00347">
    <property type="entry name" value="HTH_MARR"/>
    <property type="match status" value="1"/>
</dbReference>
<accession>A0A9W4MLC8</accession>
<evidence type="ECO:0000313" key="5">
    <source>
        <dbReference type="EMBL" id="CAG7658417.1"/>
    </source>
</evidence>
<evidence type="ECO:0000259" key="4">
    <source>
        <dbReference type="PROSITE" id="PS50995"/>
    </source>
</evidence>
<dbReference type="PRINTS" id="PR00598">
    <property type="entry name" value="HTHMARR"/>
</dbReference>
<dbReference type="SUPFAM" id="SSF46785">
    <property type="entry name" value="Winged helix' DNA-binding domain"/>
    <property type="match status" value="1"/>
</dbReference>
<dbReference type="EMBL" id="CAJVAX010000023">
    <property type="protein sequence ID" value="CAG7658417.1"/>
    <property type="molecule type" value="Genomic_DNA"/>
</dbReference>
<evidence type="ECO:0000256" key="2">
    <source>
        <dbReference type="ARBA" id="ARBA00023125"/>
    </source>
</evidence>
<dbReference type="PROSITE" id="PS01117">
    <property type="entry name" value="HTH_MARR_1"/>
    <property type="match status" value="1"/>
</dbReference>
<organism evidence="5 6">
    <name type="scientific">Actinacidiphila bryophytorum</name>
    <dbReference type="NCBI Taxonomy" id="1436133"/>
    <lineage>
        <taxon>Bacteria</taxon>
        <taxon>Bacillati</taxon>
        <taxon>Actinomycetota</taxon>
        <taxon>Actinomycetes</taxon>
        <taxon>Kitasatosporales</taxon>
        <taxon>Streptomycetaceae</taxon>
        <taxon>Actinacidiphila</taxon>
    </lineage>
</organism>
<dbReference type="GO" id="GO:0003677">
    <property type="term" value="F:DNA binding"/>
    <property type="evidence" value="ECO:0007669"/>
    <property type="project" value="UniProtKB-KW"/>
</dbReference>
<dbReference type="InterPro" id="IPR036388">
    <property type="entry name" value="WH-like_DNA-bd_sf"/>
</dbReference>
<gene>
    <name evidence="5" type="ORF">SBRY_90254</name>
</gene>
<dbReference type="Pfam" id="PF01047">
    <property type="entry name" value="MarR"/>
    <property type="match status" value="1"/>
</dbReference>
<keyword evidence="1" id="KW-0805">Transcription regulation</keyword>
<protein>
    <recommendedName>
        <fullName evidence="4">HTH marR-type domain-containing protein</fullName>
    </recommendedName>
</protein>
<keyword evidence="6" id="KW-1185">Reference proteome</keyword>
<dbReference type="Proteomes" id="UP001153328">
    <property type="component" value="Unassembled WGS sequence"/>
</dbReference>
<reference evidence="5" key="1">
    <citation type="submission" date="2021-06" db="EMBL/GenBank/DDBJ databases">
        <authorList>
            <person name="Arsene-Ploetze F."/>
        </authorList>
    </citation>
    <scope>NUCLEOTIDE SEQUENCE</scope>
    <source>
        <strain evidence="5">SBRY1</strain>
    </source>
</reference>
<proteinExistence type="predicted"/>
<dbReference type="Gene3D" id="1.10.10.10">
    <property type="entry name" value="Winged helix-like DNA-binding domain superfamily/Winged helix DNA-binding domain"/>
    <property type="match status" value="1"/>
</dbReference>